<evidence type="ECO:0000313" key="3">
    <source>
        <dbReference type="EMBL" id="MFC4134750.1"/>
    </source>
</evidence>
<accession>A0ABV8LWS2</accession>
<comment type="caution">
    <text evidence="3">The sequence shown here is derived from an EMBL/GenBank/DDBJ whole genome shotgun (WGS) entry which is preliminary data.</text>
</comment>
<sequence length="425" mass="46263">MGDKRMPTEREIVERIVAEGVFAYDARRPAELTRAVQALAARPGASAAVFALMQAEVLAVWQRGWQPFELHRSVKKALTEEHARLAGAAMLAQTRAYAPATVDERWQAQLAQITAKPRSAASPGKAADPGGPGKAAGPDEPANPGDDANRDGAVGQADPQLVIQTIWHLRRLPGLPFQGPLPGEARPQHVSPKTVDQKMLDRVRALLAKAESTTFPEEAEAYTAKAQELMTRHSIDFALLMARTGGKDEPAVRRIPIDNPYEAAKTLLLQAVAEANGCRSVWMEYYGFATVTGFPGDLDSVELLFTSLLVQAVAAMTQSGPKQDRFGRNNTRSFRLAFLTAYAQRIGERLRGATETAVSETIRDVGESTLLPVLKARSEEVAAKFQELFPALKTRSITVSNRQGWAEGRAAADRADLHGRRAVRE</sequence>
<protein>
    <submittedName>
        <fullName evidence="3">DUF2786 domain-containing protein</fullName>
    </submittedName>
</protein>
<dbReference type="Pfam" id="PF10979">
    <property type="entry name" value="DUF2786"/>
    <property type="match status" value="1"/>
</dbReference>
<feature type="domain" description="DUF2786" evidence="2">
    <location>
        <begin position="198"/>
        <end position="236"/>
    </location>
</feature>
<feature type="compositionally biased region" description="Low complexity" evidence="1">
    <location>
        <begin position="119"/>
        <end position="142"/>
    </location>
</feature>
<dbReference type="RefSeq" id="WP_253761109.1">
    <property type="nucleotide sequence ID" value="NZ_JAMZDZ010000001.1"/>
</dbReference>
<dbReference type="EMBL" id="JBHSAY010000015">
    <property type="protein sequence ID" value="MFC4134750.1"/>
    <property type="molecule type" value="Genomic_DNA"/>
</dbReference>
<feature type="region of interest" description="Disordered" evidence="1">
    <location>
        <begin position="113"/>
        <end position="154"/>
    </location>
</feature>
<dbReference type="Proteomes" id="UP001595816">
    <property type="component" value="Unassembled WGS sequence"/>
</dbReference>
<dbReference type="InterPro" id="IPR024498">
    <property type="entry name" value="DUF2786"/>
</dbReference>
<keyword evidence="4" id="KW-1185">Reference proteome</keyword>
<reference evidence="4" key="1">
    <citation type="journal article" date="2019" name="Int. J. Syst. Evol. Microbiol.">
        <title>The Global Catalogue of Microorganisms (GCM) 10K type strain sequencing project: providing services to taxonomists for standard genome sequencing and annotation.</title>
        <authorList>
            <consortium name="The Broad Institute Genomics Platform"/>
            <consortium name="The Broad Institute Genome Sequencing Center for Infectious Disease"/>
            <person name="Wu L."/>
            <person name="Ma J."/>
        </authorList>
    </citation>
    <scope>NUCLEOTIDE SEQUENCE [LARGE SCALE GENOMIC DNA]</scope>
    <source>
        <strain evidence="4">CGMCC 4.7289</strain>
    </source>
</reference>
<name>A0ABV8LWS2_9ACTN</name>
<gene>
    <name evidence="3" type="ORF">ACFOZ4_29425</name>
</gene>
<evidence type="ECO:0000256" key="1">
    <source>
        <dbReference type="SAM" id="MobiDB-lite"/>
    </source>
</evidence>
<organism evidence="3 4">
    <name type="scientific">Hamadaea flava</name>
    <dbReference type="NCBI Taxonomy" id="1742688"/>
    <lineage>
        <taxon>Bacteria</taxon>
        <taxon>Bacillati</taxon>
        <taxon>Actinomycetota</taxon>
        <taxon>Actinomycetes</taxon>
        <taxon>Micromonosporales</taxon>
        <taxon>Micromonosporaceae</taxon>
        <taxon>Hamadaea</taxon>
    </lineage>
</organism>
<evidence type="ECO:0000259" key="2">
    <source>
        <dbReference type="Pfam" id="PF10979"/>
    </source>
</evidence>
<evidence type="ECO:0000313" key="4">
    <source>
        <dbReference type="Proteomes" id="UP001595816"/>
    </source>
</evidence>
<proteinExistence type="predicted"/>